<dbReference type="EMBL" id="GBEZ01009448">
    <property type="protein sequence ID" value="JAC76139.1"/>
    <property type="molecule type" value="Transcribed_RNA"/>
</dbReference>
<organism evidence="1">
    <name type="scientific">Tetraselmis sp. GSL018</name>
    <dbReference type="NCBI Taxonomy" id="582737"/>
    <lineage>
        <taxon>Eukaryota</taxon>
        <taxon>Viridiplantae</taxon>
        <taxon>Chlorophyta</taxon>
        <taxon>core chlorophytes</taxon>
        <taxon>Chlorodendrophyceae</taxon>
        <taxon>Chlorodendrales</taxon>
        <taxon>Chlorodendraceae</taxon>
        <taxon>Tetraselmis</taxon>
    </lineage>
</organism>
<evidence type="ECO:0000313" key="1">
    <source>
        <dbReference type="EMBL" id="JAC76139.1"/>
    </source>
</evidence>
<accession>A0A061RZI1</accession>
<reference evidence="1" key="1">
    <citation type="submission" date="2014-05" db="EMBL/GenBank/DDBJ databases">
        <title>The transcriptome of the halophilic microalga Tetraselmis sp. GSL018 isolated from the Great Salt Lake, Utah.</title>
        <authorList>
            <person name="Jinkerson R.E."/>
            <person name="D'Adamo S."/>
            <person name="Posewitz M.C."/>
        </authorList>
    </citation>
    <scope>NUCLEOTIDE SEQUENCE</scope>
    <source>
        <strain evidence="1">GSL018</strain>
    </source>
</reference>
<proteinExistence type="predicted"/>
<gene>
    <name evidence="1" type="ORF">TSPGSL018_21023</name>
</gene>
<sequence length="52" mass="5646">AVSENLQVADLLPLKRSEIPGGRIAAVVLDSISAELGLPEVKKEWLRLFSSE</sequence>
<protein>
    <submittedName>
        <fullName evidence="1">Uncharacterized protein</fullName>
    </submittedName>
</protein>
<dbReference type="AlphaFoldDB" id="A0A061RZI1"/>
<feature type="non-terminal residue" evidence="1">
    <location>
        <position position="1"/>
    </location>
</feature>
<name>A0A061RZI1_9CHLO</name>